<dbReference type="OrthoDB" id="5910081at2759"/>
<comment type="caution">
    <text evidence="2">The sequence shown here is derived from an EMBL/GenBank/DDBJ whole genome shotgun (WGS) entry which is preliminary data.</text>
</comment>
<feature type="compositionally biased region" description="Basic and acidic residues" evidence="1">
    <location>
        <begin position="155"/>
        <end position="168"/>
    </location>
</feature>
<sequence length="465" mass="51794">MHRTKPSVRSNEEKPRRSKPSRDAYSTVGSTQPSLYASEQVVEAPPAAAAAHNSTPLSKRSVFQNLSKRMSVLKVTTKKATKRSLKDHLPNGGQKMTSNKKSIKLKQKQSFTKSPLKVAGSMSEKKHMRRPLSKGPIIATPPKTKNGSGSVSSKDANRDEIMKKKAEPVEPVVLKKPKSNRDRDANKTDNSFRKKKSGGQPKRKDSREQENKDKENSGQKGKNDKYKEIWNQPMAVVSCENAVKEHFSRRRAKRAKEAQDKAKNVNLDVIPAREPVLRGRTRLPISEICVEEATYDENLRKKVEKSKEVIDENGTPFWCKSSGDIESESELVAEGAELEGRLTSDHVIQACEGIITLSPPVPLPTFDVYADLVELSGQDDVHFSIDMVVSNTIRSMTNDVMKGPKEEKTLHHNSIMAPAPGNVPKPNDLVNLPTFPVVHYSYDRKHPIETAAKAVKKQKDSQKPS</sequence>
<keyword evidence="3" id="KW-1185">Reference proteome</keyword>
<reference evidence="2" key="1">
    <citation type="submission" date="2020-10" db="EMBL/GenBank/DDBJ databases">
        <authorList>
            <person name="Kikuchi T."/>
        </authorList>
    </citation>
    <scope>NUCLEOTIDE SEQUENCE</scope>
    <source>
        <strain evidence="2">NKZ352</strain>
    </source>
</reference>
<dbReference type="Pfam" id="PF05867">
    <property type="entry name" value="DUF851"/>
    <property type="match status" value="1"/>
</dbReference>
<evidence type="ECO:0000313" key="3">
    <source>
        <dbReference type="Proteomes" id="UP000835052"/>
    </source>
</evidence>
<protein>
    <submittedName>
        <fullName evidence="2">Uncharacterized protein</fullName>
    </submittedName>
</protein>
<evidence type="ECO:0000256" key="1">
    <source>
        <dbReference type="SAM" id="MobiDB-lite"/>
    </source>
</evidence>
<organism evidence="2 3">
    <name type="scientific">Caenorhabditis auriculariae</name>
    <dbReference type="NCBI Taxonomy" id="2777116"/>
    <lineage>
        <taxon>Eukaryota</taxon>
        <taxon>Metazoa</taxon>
        <taxon>Ecdysozoa</taxon>
        <taxon>Nematoda</taxon>
        <taxon>Chromadorea</taxon>
        <taxon>Rhabditida</taxon>
        <taxon>Rhabditina</taxon>
        <taxon>Rhabditomorpha</taxon>
        <taxon>Rhabditoidea</taxon>
        <taxon>Rhabditidae</taxon>
        <taxon>Peloderinae</taxon>
        <taxon>Caenorhabditis</taxon>
    </lineage>
</organism>
<dbReference type="EMBL" id="CAJGYM010000038">
    <property type="protein sequence ID" value="CAD6193749.1"/>
    <property type="molecule type" value="Genomic_DNA"/>
</dbReference>
<gene>
    <name evidence="2" type="ORF">CAUJ_LOCUS9668</name>
</gene>
<evidence type="ECO:0000313" key="2">
    <source>
        <dbReference type="EMBL" id="CAD6193749.1"/>
    </source>
</evidence>
<dbReference type="AlphaFoldDB" id="A0A8S1HD39"/>
<dbReference type="InterPro" id="IPR008569">
    <property type="entry name" value="DUF851"/>
</dbReference>
<dbReference type="Proteomes" id="UP000835052">
    <property type="component" value="Unassembled WGS sequence"/>
</dbReference>
<feature type="region of interest" description="Disordered" evidence="1">
    <location>
        <begin position="75"/>
        <end position="227"/>
    </location>
</feature>
<feature type="region of interest" description="Disordered" evidence="1">
    <location>
        <begin position="1"/>
        <end position="41"/>
    </location>
</feature>
<feature type="compositionally biased region" description="Basic and acidic residues" evidence="1">
    <location>
        <begin position="179"/>
        <end position="192"/>
    </location>
</feature>
<feature type="compositionally biased region" description="Polar residues" evidence="1">
    <location>
        <begin position="143"/>
        <end position="154"/>
    </location>
</feature>
<feature type="compositionally biased region" description="Basic and acidic residues" evidence="1">
    <location>
        <begin position="202"/>
        <end position="227"/>
    </location>
</feature>
<name>A0A8S1HD39_9PELO</name>
<proteinExistence type="predicted"/>
<feature type="compositionally biased region" description="Polar residues" evidence="1">
    <location>
        <begin position="27"/>
        <end position="37"/>
    </location>
</feature>
<accession>A0A8S1HD39</accession>